<organism evidence="2 3">
    <name type="scientific">Nonlabens ulvanivorans</name>
    <name type="common">Persicivirga ulvanivorans</name>
    <dbReference type="NCBI Taxonomy" id="906888"/>
    <lineage>
        <taxon>Bacteria</taxon>
        <taxon>Pseudomonadati</taxon>
        <taxon>Bacteroidota</taxon>
        <taxon>Flavobacteriia</taxon>
        <taxon>Flavobacteriales</taxon>
        <taxon>Flavobacteriaceae</taxon>
        <taxon>Nonlabens</taxon>
    </lineage>
</organism>
<feature type="domain" description="Methyltransferase type 11" evidence="1">
    <location>
        <begin position="57"/>
        <end position="153"/>
    </location>
</feature>
<dbReference type="Pfam" id="PF08241">
    <property type="entry name" value="Methyltransf_11"/>
    <property type="match status" value="1"/>
</dbReference>
<evidence type="ECO:0000313" key="3">
    <source>
        <dbReference type="Proteomes" id="UP000028980"/>
    </source>
</evidence>
<sequence length="265" mass="30391">MDLREAFEINKNTWNQKTAIHFESEFYDKDAFAKAKNSLNSYELNALGNVKDKKLLHLQCHFGQDSLSWAHKGAVVTGVDISDEAIKLARKLSNELDIPAQFVCCNVLETSDYIKEKFDIIFTSYGTIGWLPDLKPWAQMISERLNDNGVFYIVDFHPIAWMYDYNVTPPVMKYHYAREEAIYDEYEGTYANNKSKMVSKEYGWNHSLSEVVQSLIDAGLSVNLLAEHDGSPYDVFPNMKLRDDGLYYLEGGLYPMLFEISAVKA</sequence>
<dbReference type="Proteomes" id="UP000028980">
    <property type="component" value="Unassembled WGS sequence"/>
</dbReference>
<evidence type="ECO:0000259" key="1">
    <source>
        <dbReference type="Pfam" id="PF08241"/>
    </source>
</evidence>
<dbReference type="InterPro" id="IPR013216">
    <property type="entry name" value="Methyltransf_11"/>
</dbReference>
<dbReference type="InterPro" id="IPR029063">
    <property type="entry name" value="SAM-dependent_MTases_sf"/>
</dbReference>
<gene>
    <name evidence="2" type="ORF">JCM19296_3057</name>
</gene>
<accession>A0A081DEV3</accession>
<dbReference type="GO" id="GO:0008757">
    <property type="term" value="F:S-adenosylmethionine-dependent methyltransferase activity"/>
    <property type="evidence" value="ECO:0007669"/>
    <property type="project" value="InterPro"/>
</dbReference>
<dbReference type="Gene3D" id="3.40.50.150">
    <property type="entry name" value="Vaccinia Virus protein VP39"/>
    <property type="match status" value="1"/>
</dbReference>
<reference evidence="2 3" key="1">
    <citation type="journal article" date="2014" name="Genome Announc.">
        <title>Draft Genome Sequences of Marine Flavobacterium Nonlabens Strains NR17, NR24, NR27, NR32, NR33, and Ara13.</title>
        <authorList>
            <person name="Nakanishi M."/>
            <person name="Meirelles P."/>
            <person name="Suzuki R."/>
            <person name="Takatani N."/>
            <person name="Mino S."/>
            <person name="Suda W."/>
            <person name="Oshima K."/>
            <person name="Hattori M."/>
            <person name="Ohkuma M."/>
            <person name="Hosokawa M."/>
            <person name="Miyashita K."/>
            <person name="Thompson F.L."/>
            <person name="Niwa A."/>
            <person name="Sawabe T."/>
            <person name="Sawabe T."/>
        </authorList>
    </citation>
    <scope>NUCLEOTIDE SEQUENCE [LARGE SCALE GENOMIC DNA]</scope>
    <source>
        <strain evidence="3">JCM19296</strain>
    </source>
</reference>
<evidence type="ECO:0000313" key="2">
    <source>
        <dbReference type="EMBL" id="GAK77449.1"/>
    </source>
</evidence>
<dbReference type="EMBL" id="BBLG01000009">
    <property type="protein sequence ID" value="GAK77449.1"/>
    <property type="molecule type" value="Genomic_DNA"/>
</dbReference>
<dbReference type="AlphaFoldDB" id="A0A081DEV3"/>
<proteinExistence type="predicted"/>
<name>A0A081DEV3_NONUL</name>
<dbReference type="SUPFAM" id="SSF53335">
    <property type="entry name" value="S-adenosyl-L-methionine-dependent methyltransferases"/>
    <property type="match status" value="1"/>
</dbReference>
<protein>
    <recommendedName>
        <fullName evidence="1">Methyltransferase type 11 domain-containing protein</fullName>
    </recommendedName>
</protein>
<dbReference type="CDD" id="cd02440">
    <property type="entry name" value="AdoMet_MTases"/>
    <property type="match status" value="1"/>
</dbReference>
<comment type="caution">
    <text evidence="2">The sequence shown here is derived from an EMBL/GenBank/DDBJ whole genome shotgun (WGS) entry which is preliminary data.</text>
</comment>